<dbReference type="KEGG" id="ggr:HKW67_19220"/>
<name>A0A6M4IZ31_9BACT</name>
<dbReference type="AlphaFoldDB" id="A0A6M4IZ31"/>
<evidence type="ECO:0000313" key="1">
    <source>
        <dbReference type="EMBL" id="QJR37491.1"/>
    </source>
</evidence>
<sequence>MRAIYSPLAEYLVTQPDGVANKEALEKVKSATEAYWVQLWKQPEIAAEVLDSRQIDTFSLRKD</sequence>
<reference evidence="1 2" key="1">
    <citation type="submission" date="2020-05" db="EMBL/GenBank/DDBJ databases">
        <title>Complete genome sequence of Gemmatimonas greenlandica TET16.</title>
        <authorList>
            <person name="Zeng Y."/>
        </authorList>
    </citation>
    <scope>NUCLEOTIDE SEQUENCE [LARGE SCALE GENOMIC DNA]</scope>
    <source>
        <strain evidence="1 2">TET16</strain>
    </source>
</reference>
<accession>A0A6M4IZ31</accession>
<gene>
    <name evidence="1" type="ORF">HKW67_19220</name>
</gene>
<dbReference type="EMBL" id="CP053085">
    <property type="protein sequence ID" value="QJR37491.1"/>
    <property type="molecule type" value="Genomic_DNA"/>
</dbReference>
<evidence type="ECO:0000313" key="2">
    <source>
        <dbReference type="Proteomes" id="UP000500938"/>
    </source>
</evidence>
<dbReference type="RefSeq" id="WP_171226926.1">
    <property type="nucleotide sequence ID" value="NZ_CP053085.1"/>
</dbReference>
<keyword evidence="2" id="KW-1185">Reference proteome</keyword>
<proteinExistence type="predicted"/>
<dbReference type="Proteomes" id="UP000500938">
    <property type="component" value="Chromosome"/>
</dbReference>
<protein>
    <submittedName>
        <fullName evidence="1">Uncharacterized protein</fullName>
    </submittedName>
</protein>
<organism evidence="1 2">
    <name type="scientific">Gemmatimonas groenlandica</name>
    <dbReference type="NCBI Taxonomy" id="2732249"/>
    <lineage>
        <taxon>Bacteria</taxon>
        <taxon>Pseudomonadati</taxon>
        <taxon>Gemmatimonadota</taxon>
        <taxon>Gemmatimonadia</taxon>
        <taxon>Gemmatimonadales</taxon>
        <taxon>Gemmatimonadaceae</taxon>
        <taxon>Gemmatimonas</taxon>
    </lineage>
</organism>